<protein>
    <recommendedName>
        <fullName evidence="11">Vacuolar sorting receptor thioredoxin-like domain-containing protein</fullName>
    </recommendedName>
</protein>
<dbReference type="AlphaFoldDB" id="A0A0H5RN92"/>
<keyword evidence="3 10" id="KW-0732">Signal</keyword>
<evidence type="ECO:0000259" key="11">
    <source>
        <dbReference type="Pfam" id="PF25011"/>
    </source>
</evidence>
<dbReference type="Gene3D" id="3.50.30.30">
    <property type="match status" value="1"/>
</dbReference>
<dbReference type="InterPro" id="IPR056858">
    <property type="entry name" value="VSR_TRX"/>
</dbReference>
<feature type="domain" description="Vacuolar sorting receptor thioredoxin-like" evidence="11">
    <location>
        <begin position="204"/>
        <end position="373"/>
    </location>
</feature>
<evidence type="ECO:0000256" key="10">
    <source>
        <dbReference type="SAM" id="SignalP"/>
    </source>
</evidence>
<dbReference type="PANTHER" id="PTHR22702:SF1">
    <property type="entry name" value="PROTEASE-ASSOCIATED DOMAIN-CONTAINING PROTEIN 1"/>
    <property type="match status" value="1"/>
</dbReference>
<evidence type="ECO:0000313" key="12">
    <source>
        <dbReference type="EMBL" id="CRZ10209.1"/>
    </source>
</evidence>
<proteinExistence type="predicted"/>
<accession>A0A0H5RN92</accession>
<reference evidence="12" key="1">
    <citation type="submission" date="2015-04" db="EMBL/GenBank/DDBJ databases">
        <title>The genome sequence of the plant pathogenic Rhizarian Plasmodiophora brassicae reveals insights in its biotrophic life cycle and the origin of chitin synthesis.</title>
        <authorList>
            <person name="Schwelm A."/>
            <person name="Fogelqvist J."/>
            <person name="Knaust A."/>
            <person name="Julke S."/>
            <person name="Lilja T."/>
            <person name="Dhandapani V."/>
            <person name="Bonilla-Rosso G."/>
            <person name="Karlsson M."/>
            <person name="Shevchenko A."/>
            <person name="Choi S.R."/>
            <person name="Kim H.G."/>
            <person name="Park J.Y."/>
            <person name="Lim Y.P."/>
            <person name="Ludwig-Muller J."/>
            <person name="Dixelius C."/>
        </authorList>
    </citation>
    <scope>NUCLEOTIDE SEQUENCE</scope>
    <source>
        <tissue evidence="12">Potato root galls</tissue>
    </source>
</reference>
<evidence type="ECO:0000256" key="9">
    <source>
        <dbReference type="SAM" id="Phobius"/>
    </source>
</evidence>
<dbReference type="GO" id="GO:0016020">
    <property type="term" value="C:membrane"/>
    <property type="evidence" value="ECO:0007669"/>
    <property type="project" value="UniProtKB-SubCell"/>
</dbReference>
<keyword evidence="2 9" id="KW-0812">Transmembrane</keyword>
<dbReference type="PANTHER" id="PTHR22702">
    <property type="entry name" value="PROTEASE-ASSOCIATED DOMAIN-CONTAINING PROTEIN"/>
    <property type="match status" value="1"/>
</dbReference>
<comment type="subcellular location">
    <subcellularLocation>
        <location evidence="8">Endomembrane system</location>
        <topology evidence="8">Single-pass membrane protein</topology>
    </subcellularLocation>
    <subcellularLocation>
        <location evidence="1">Membrane</location>
        <topology evidence="1">Single-pass type I membrane protein</topology>
    </subcellularLocation>
</comment>
<keyword evidence="7" id="KW-0325">Glycoprotein</keyword>
<evidence type="ECO:0000256" key="4">
    <source>
        <dbReference type="ARBA" id="ARBA00022737"/>
    </source>
</evidence>
<dbReference type="GO" id="GO:0012505">
    <property type="term" value="C:endomembrane system"/>
    <property type="evidence" value="ECO:0007669"/>
    <property type="project" value="UniProtKB-SubCell"/>
</dbReference>
<sequence>MFIANVVVAFLLGLYNGVVVALNDQFLSVIEPAELKSIIGGGLGRIDQRRSPDGLDTVGCTIQANAFVLPEANQQGCAPFMFPLRSRWSPMAVLLTSGGCAVSVKVKHAQDASAEAVIIAHDDDQLPPFFDLGGKRDDLLTASTIIKNSDAIKIFSYIKDNPGKPVKLTFYTGMEKRDLVSIRFWTSTLSRERMLLDLLRPVLEPLQTQNKVAVAHHYEFMDGNDFHCVDDAQLCGNQCTNRGRYCAADPNDDPNSRSITGADVVQEYVRRICIHQRTNQANTQFYWEYSERFAESCTAKGKVNQECSKRVSDKIDPTVFPFVEKCAAESGGPVVDFNGNNTLIDAEMELQRADGFWHSSQISINDSPYYGSTKCSFDDGAQTCPILSAICGAFTDSSLPDVCRLSGGCGLGKGRDVCGQCMEFSSPNFVKDIGECGHGGVSFATVVFVIGFFVAVLLGIAFVYQQRAAGAMRHDIRRIMSQYVPLDKNDLPEYDRTPFA</sequence>
<keyword evidence="4" id="KW-0677">Repeat</keyword>
<feature type="signal peptide" evidence="10">
    <location>
        <begin position="1"/>
        <end position="21"/>
    </location>
</feature>
<evidence type="ECO:0000256" key="7">
    <source>
        <dbReference type="ARBA" id="ARBA00023180"/>
    </source>
</evidence>
<feature type="chain" id="PRO_5005224114" description="Vacuolar sorting receptor thioredoxin-like domain-containing protein" evidence="10">
    <location>
        <begin position="22"/>
        <end position="500"/>
    </location>
</feature>
<dbReference type="EMBL" id="HACM01009767">
    <property type="protein sequence ID" value="CRZ10209.1"/>
    <property type="molecule type" value="Transcribed_RNA"/>
</dbReference>
<keyword evidence="6 9" id="KW-0472">Membrane</keyword>
<evidence type="ECO:0000256" key="3">
    <source>
        <dbReference type="ARBA" id="ARBA00022729"/>
    </source>
</evidence>
<evidence type="ECO:0000256" key="2">
    <source>
        <dbReference type="ARBA" id="ARBA00022692"/>
    </source>
</evidence>
<dbReference type="Pfam" id="PF25011">
    <property type="entry name" value="VSR_TRX"/>
    <property type="match status" value="1"/>
</dbReference>
<evidence type="ECO:0000256" key="6">
    <source>
        <dbReference type="ARBA" id="ARBA00023136"/>
    </source>
</evidence>
<evidence type="ECO:0000256" key="5">
    <source>
        <dbReference type="ARBA" id="ARBA00022989"/>
    </source>
</evidence>
<evidence type="ECO:0000256" key="1">
    <source>
        <dbReference type="ARBA" id="ARBA00004479"/>
    </source>
</evidence>
<feature type="transmembrane region" description="Helical" evidence="9">
    <location>
        <begin position="441"/>
        <end position="464"/>
    </location>
</feature>
<name>A0A0H5RN92_9EUKA</name>
<organism evidence="12">
    <name type="scientific">Spongospora subterranea</name>
    <dbReference type="NCBI Taxonomy" id="70186"/>
    <lineage>
        <taxon>Eukaryota</taxon>
        <taxon>Sar</taxon>
        <taxon>Rhizaria</taxon>
        <taxon>Endomyxa</taxon>
        <taxon>Phytomyxea</taxon>
        <taxon>Plasmodiophorida</taxon>
        <taxon>Plasmodiophoridae</taxon>
        <taxon>Spongospora</taxon>
    </lineage>
</organism>
<evidence type="ECO:0000256" key="8">
    <source>
        <dbReference type="ARBA" id="ARBA00037847"/>
    </source>
</evidence>
<keyword evidence="5 9" id="KW-1133">Transmembrane helix</keyword>